<dbReference type="Proteomes" id="UP001208912">
    <property type="component" value="Unassembled WGS sequence"/>
</dbReference>
<reference evidence="1 2" key="1">
    <citation type="submission" date="2022-06" db="EMBL/GenBank/DDBJ databases">
        <title>Leptospira isolates from biofilms formed at urban environments.</title>
        <authorList>
            <person name="Ribeiro P.S."/>
            <person name="Sousa T."/>
            <person name="Carvalho N."/>
            <person name="Aburjaile F."/>
            <person name="Neves F."/>
            <person name="Oliveira D."/>
            <person name="Blanco L."/>
            <person name="Lima J."/>
            <person name="Costa F."/>
            <person name="Brenig B."/>
            <person name="Soares S."/>
            <person name="Ramos R."/>
            <person name="Goes-Neto A."/>
            <person name="Matiuzzi M."/>
            <person name="Azevedo V."/>
            <person name="Ristow P."/>
        </authorList>
    </citation>
    <scope>NUCLEOTIDE SEQUENCE [LARGE SCALE GENOMIC DNA]</scope>
    <source>
        <strain evidence="1 2">VSF19</strain>
    </source>
</reference>
<protein>
    <submittedName>
        <fullName evidence="1">DUF2971 domain-containing protein</fullName>
    </submittedName>
</protein>
<name>A0ABT3MNW4_9LEPT</name>
<evidence type="ECO:0000313" key="2">
    <source>
        <dbReference type="Proteomes" id="UP001208912"/>
    </source>
</evidence>
<gene>
    <name evidence="1" type="ORF">ND861_19420</name>
</gene>
<keyword evidence="2" id="KW-1185">Reference proteome</keyword>
<accession>A0ABT3MNW4</accession>
<proteinExistence type="predicted"/>
<dbReference type="EMBL" id="JAMQPM010000072">
    <property type="protein sequence ID" value="MCW7528535.1"/>
    <property type="molecule type" value="Genomic_DNA"/>
</dbReference>
<feature type="non-terminal residue" evidence="1">
    <location>
        <position position="1"/>
    </location>
</feature>
<sequence>GTQGQPTSVSLVRYAKSFKIKMKREEIIKELIKSGRYPTKLYKYRPISSQTLNIIQNNNLWFSTPNNFNDPFDCAINSQNPINPVAIRQFLIDNSNGNLNENEINRIVEELLRNPNELNRIVNKAIKNRLNQVGILCLSKEKNEPLSWAHYCQSHTGLCLEFELENDPLFFDTLLCVKYQDNYPSYDHFQNQNQFLELMISTKSKHWSYENEYRVLKLKYGLYNFSPKALKKIIFGFRCTEKNQARIYRIIKKNSKYSEVTFEKEEPENSSYSLIFKPLTADYLEEISERNQESLYEKIKGIF</sequence>
<dbReference type="Pfam" id="PF11185">
    <property type="entry name" value="DUF2971"/>
    <property type="match status" value="1"/>
</dbReference>
<evidence type="ECO:0000313" key="1">
    <source>
        <dbReference type="EMBL" id="MCW7528535.1"/>
    </source>
</evidence>
<dbReference type="InterPro" id="IPR021352">
    <property type="entry name" value="DUF2971"/>
</dbReference>
<comment type="caution">
    <text evidence="1">The sequence shown here is derived from an EMBL/GenBank/DDBJ whole genome shotgun (WGS) entry which is preliminary data.</text>
</comment>
<organism evidence="1 2">
    <name type="scientific">Leptospira soteropolitanensis</name>
    <dbReference type="NCBI Taxonomy" id="2950025"/>
    <lineage>
        <taxon>Bacteria</taxon>
        <taxon>Pseudomonadati</taxon>
        <taxon>Spirochaetota</taxon>
        <taxon>Spirochaetia</taxon>
        <taxon>Leptospirales</taxon>
        <taxon>Leptospiraceae</taxon>
        <taxon>Leptospira</taxon>
    </lineage>
</organism>
<dbReference type="RefSeq" id="WP_265365561.1">
    <property type="nucleotide sequence ID" value="NZ_JAMQPM010000072.1"/>
</dbReference>